<name>A0A3B3QWA4_9TELE</name>
<dbReference type="GO" id="GO:0006493">
    <property type="term" value="P:protein O-linked glycosylation"/>
    <property type="evidence" value="ECO:0007669"/>
    <property type="project" value="TreeGrafter"/>
</dbReference>
<dbReference type="Ensembl" id="ENSPKIT00000034033.1">
    <property type="protein sequence ID" value="ENSPKIP00000009920.1"/>
    <property type="gene ID" value="ENSPKIG00000024830.1"/>
</dbReference>
<evidence type="ECO:0000256" key="11">
    <source>
        <dbReference type="ARBA" id="ARBA00023136"/>
    </source>
</evidence>
<evidence type="ECO:0000256" key="8">
    <source>
        <dbReference type="ARBA" id="ARBA00022989"/>
    </source>
</evidence>
<comment type="similarity">
    <text evidence="3 13">Belongs to the glycosyltransferase 31 family.</text>
</comment>
<evidence type="ECO:0000256" key="3">
    <source>
        <dbReference type="ARBA" id="ARBA00008661"/>
    </source>
</evidence>
<dbReference type="InterPro" id="IPR002659">
    <property type="entry name" value="Glyco_trans_31"/>
</dbReference>
<feature type="domain" description="Beta-1,3-galactosyltransferase 2 N-terminal" evidence="14">
    <location>
        <begin position="41"/>
        <end position="73"/>
    </location>
</feature>
<evidence type="ECO:0000256" key="9">
    <source>
        <dbReference type="ARBA" id="ARBA00023034"/>
    </source>
</evidence>
<dbReference type="FunFam" id="3.90.550.50:FF:000001">
    <property type="entry name" value="Hexosyltransferase"/>
    <property type="match status" value="1"/>
</dbReference>
<dbReference type="PANTHER" id="PTHR11214:SF361">
    <property type="entry name" value="HEXOSYLTRANSFERASE"/>
    <property type="match status" value="1"/>
</dbReference>
<evidence type="ECO:0000256" key="4">
    <source>
        <dbReference type="ARBA" id="ARBA00022676"/>
    </source>
</evidence>
<comment type="pathway">
    <text evidence="2">Protein modification; protein glycosylation.</text>
</comment>
<evidence type="ECO:0000256" key="10">
    <source>
        <dbReference type="ARBA" id="ARBA00023098"/>
    </source>
</evidence>
<evidence type="ECO:0000256" key="13">
    <source>
        <dbReference type="RuleBase" id="RU363063"/>
    </source>
</evidence>
<evidence type="ECO:0000256" key="5">
    <source>
        <dbReference type="ARBA" id="ARBA00022679"/>
    </source>
</evidence>
<sequence>MVRWSCRMILTVVISAALLTFFLSFFLKTFWNASPMTSLQPTSKDLYKLISPSSYRYVLNQPDKCRERSPFLVLMVPVAPGDRASRDVIRKTWGQKDQITNIEILRLFFAGLPTGKDSHHVQMDLESEALQHADIVQLDFLDSYHNLTIKTLMMMNWLASNCRRASYAMKVDADTFLNVHCLVGKLLIHNQSPVKQNYITGSVINDGHPRRNRGSRWYISEDVYPATWFPPYVSGAGYVFSVDLAEKILWASKFAPPVPLEDVYVGLCLRILGIKPTYAFSFTSFHNLFEIRYIEYERCAYFRRVLVIGFHPAELLQVWPDFQKAKFTC</sequence>
<dbReference type="Pfam" id="PF19341">
    <property type="entry name" value="B3GALT2_N"/>
    <property type="match status" value="1"/>
</dbReference>
<organism evidence="15 16">
    <name type="scientific">Paramormyrops kingsleyae</name>
    <dbReference type="NCBI Taxonomy" id="1676925"/>
    <lineage>
        <taxon>Eukaryota</taxon>
        <taxon>Metazoa</taxon>
        <taxon>Chordata</taxon>
        <taxon>Craniata</taxon>
        <taxon>Vertebrata</taxon>
        <taxon>Euteleostomi</taxon>
        <taxon>Actinopterygii</taxon>
        <taxon>Neopterygii</taxon>
        <taxon>Teleostei</taxon>
        <taxon>Osteoglossocephala</taxon>
        <taxon>Osteoglossomorpha</taxon>
        <taxon>Osteoglossiformes</taxon>
        <taxon>Mormyridae</taxon>
        <taxon>Paramormyrops</taxon>
    </lineage>
</organism>
<proteinExistence type="inferred from homology"/>
<evidence type="ECO:0000256" key="1">
    <source>
        <dbReference type="ARBA" id="ARBA00004323"/>
    </source>
</evidence>
<keyword evidence="6" id="KW-0812">Transmembrane</keyword>
<keyword evidence="16" id="KW-1185">Reference proteome</keyword>
<evidence type="ECO:0000313" key="15">
    <source>
        <dbReference type="Ensembl" id="ENSPKIP00000009920.1"/>
    </source>
</evidence>
<dbReference type="Proteomes" id="UP000261540">
    <property type="component" value="Unplaced"/>
</dbReference>
<dbReference type="InterPro" id="IPR029044">
    <property type="entry name" value="Nucleotide-diphossugar_trans"/>
</dbReference>
<keyword evidence="8" id="KW-1133">Transmembrane helix</keyword>
<evidence type="ECO:0000256" key="12">
    <source>
        <dbReference type="ARBA" id="ARBA00023180"/>
    </source>
</evidence>
<evidence type="ECO:0000256" key="6">
    <source>
        <dbReference type="ARBA" id="ARBA00022692"/>
    </source>
</evidence>
<dbReference type="GO" id="GO:0000139">
    <property type="term" value="C:Golgi membrane"/>
    <property type="evidence" value="ECO:0007669"/>
    <property type="project" value="UniProtKB-SubCell"/>
</dbReference>
<protein>
    <recommendedName>
        <fullName evidence="13">Hexosyltransferase</fullName>
        <ecNumber evidence="13">2.4.1.-</ecNumber>
    </recommendedName>
</protein>
<dbReference type="GO" id="GO:0008499">
    <property type="term" value="F:N-acetyl-beta-D-glucosaminide beta-(1,3)-galactosyltransferase activity"/>
    <property type="evidence" value="ECO:0007669"/>
    <property type="project" value="TreeGrafter"/>
</dbReference>
<keyword evidence="4 13" id="KW-0328">Glycosyltransferase</keyword>
<dbReference type="Pfam" id="PF01762">
    <property type="entry name" value="Galactosyl_T"/>
    <property type="match status" value="1"/>
</dbReference>
<keyword evidence="9 13" id="KW-0333">Golgi apparatus</keyword>
<accession>A0A3B3QWA4</accession>
<keyword evidence="7" id="KW-0735">Signal-anchor</keyword>
<dbReference type="SUPFAM" id="SSF53448">
    <property type="entry name" value="Nucleotide-diphospho-sugar transferases"/>
    <property type="match status" value="1"/>
</dbReference>
<dbReference type="PANTHER" id="PTHR11214">
    <property type="entry name" value="BETA-1,3-N-ACETYLGLUCOSAMINYLTRANSFERASE"/>
    <property type="match status" value="1"/>
</dbReference>
<reference evidence="15" key="1">
    <citation type="submission" date="2025-08" db="UniProtKB">
        <authorList>
            <consortium name="Ensembl"/>
        </authorList>
    </citation>
    <scope>IDENTIFICATION</scope>
</reference>
<evidence type="ECO:0000259" key="14">
    <source>
        <dbReference type="Pfam" id="PF19341"/>
    </source>
</evidence>
<dbReference type="GeneTree" id="ENSGT00940000164876"/>
<keyword evidence="10" id="KW-0443">Lipid metabolism</keyword>
<evidence type="ECO:0000313" key="16">
    <source>
        <dbReference type="Proteomes" id="UP000261540"/>
    </source>
</evidence>
<dbReference type="InterPro" id="IPR045821">
    <property type="entry name" value="B3GT2_N"/>
</dbReference>
<dbReference type="AlphaFoldDB" id="A0A3B3QWA4"/>
<dbReference type="GO" id="GO:0006629">
    <property type="term" value="P:lipid metabolic process"/>
    <property type="evidence" value="ECO:0007669"/>
    <property type="project" value="UniProtKB-KW"/>
</dbReference>
<keyword evidence="11" id="KW-0472">Membrane</keyword>
<dbReference type="EC" id="2.4.1.-" evidence="13"/>
<keyword evidence="12" id="KW-0325">Glycoprotein</keyword>
<keyword evidence="5" id="KW-0808">Transferase</keyword>
<evidence type="ECO:0000256" key="7">
    <source>
        <dbReference type="ARBA" id="ARBA00022968"/>
    </source>
</evidence>
<dbReference type="Gene3D" id="3.90.550.50">
    <property type="match status" value="1"/>
</dbReference>
<evidence type="ECO:0000256" key="2">
    <source>
        <dbReference type="ARBA" id="ARBA00004922"/>
    </source>
</evidence>
<comment type="subcellular location">
    <subcellularLocation>
        <location evidence="1 13">Golgi apparatus membrane</location>
        <topology evidence="1 13">Single-pass type II membrane protein</topology>
    </subcellularLocation>
</comment>
<reference evidence="15" key="2">
    <citation type="submission" date="2025-09" db="UniProtKB">
        <authorList>
            <consortium name="Ensembl"/>
        </authorList>
    </citation>
    <scope>IDENTIFICATION</scope>
</reference>